<evidence type="ECO:0000313" key="3">
    <source>
        <dbReference type="Proteomes" id="UP001597478"/>
    </source>
</evidence>
<feature type="domain" description="Transcription regulator PadR N-terminal" evidence="1">
    <location>
        <begin position="16"/>
        <end position="90"/>
    </location>
</feature>
<comment type="caution">
    <text evidence="2">The sequence shown here is derived from an EMBL/GenBank/DDBJ whole genome shotgun (WGS) entry which is preliminary data.</text>
</comment>
<reference evidence="3" key="1">
    <citation type="journal article" date="2019" name="Int. J. Syst. Evol. Microbiol.">
        <title>The Global Catalogue of Microorganisms (GCM) 10K type strain sequencing project: providing services to taxonomists for standard genome sequencing and annotation.</title>
        <authorList>
            <consortium name="The Broad Institute Genomics Platform"/>
            <consortium name="The Broad Institute Genome Sequencing Center for Infectious Disease"/>
            <person name="Wu L."/>
            <person name="Ma J."/>
        </authorList>
    </citation>
    <scope>NUCLEOTIDE SEQUENCE [LARGE SCALE GENOMIC DNA]</scope>
    <source>
        <strain evidence="3">IBRC-M 10906</strain>
    </source>
</reference>
<dbReference type="PANTHER" id="PTHR33169:SF13">
    <property type="entry name" value="PADR-FAMILY TRANSCRIPTIONAL REGULATOR"/>
    <property type="match status" value="1"/>
</dbReference>
<evidence type="ECO:0000259" key="1">
    <source>
        <dbReference type="Pfam" id="PF03551"/>
    </source>
</evidence>
<dbReference type="SUPFAM" id="SSF46785">
    <property type="entry name" value="Winged helix' DNA-binding domain"/>
    <property type="match status" value="1"/>
</dbReference>
<proteinExistence type="predicted"/>
<protein>
    <submittedName>
        <fullName evidence="2">PadR family transcriptional regulator</fullName>
    </submittedName>
</protein>
<name>A0ABW5WFM1_9PSEU</name>
<dbReference type="InterPro" id="IPR036388">
    <property type="entry name" value="WH-like_DNA-bd_sf"/>
</dbReference>
<keyword evidence="3" id="KW-1185">Reference proteome</keyword>
<dbReference type="Pfam" id="PF03551">
    <property type="entry name" value="PadR"/>
    <property type="match status" value="1"/>
</dbReference>
<dbReference type="PANTHER" id="PTHR33169">
    <property type="entry name" value="PADR-FAMILY TRANSCRIPTIONAL REGULATOR"/>
    <property type="match status" value="1"/>
</dbReference>
<sequence length="118" mass="12605">MPNGNLPAITPAAFQVLLALARGRSHGYAIMGYVDELTAGSAKLGPGTLYRTLSRLSADGLVEEVTGRTGNGPHDARRRYYRLTELGRTVAVREARLLDRLTAAAAEAGLLDRQARSA</sequence>
<gene>
    <name evidence="2" type="ORF">ACFS2C_21530</name>
</gene>
<dbReference type="RefSeq" id="WP_377384546.1">
    <property type="nucleotide sequence ID" value="NZ_JBHSAN010000003.1"/>
</dbReference>
<dbReference type="InterPro" id="IPR036390">
    <property type="entry name" value="WH_DNA-bd_sf"/>
</dbReference>
<dbReference type="EMBL" id="JBHUOF010000039">
    <property type="protein sequence ID" value="MFD2801974.1"/>
    <property type="molecule type" value="Genomic_DNA"/>
</dbReference>
<organism evidence="2 3">
    <name type="scientific">Prauserella oleivorans</name>
    <dbReference type="NCBI Taxonomy" id="1478153"/>
    <lineage>
        <taxon>Bacteria</taxon>
        <taxon>Bacillati</taxon>
        <taxon>Actinomycetota</taxon>
        <taxon>Actinomycetes</taxon>
        <taxon>Pseudonocardiales</taxon>
        <taxon>Pseudonocardiaceae</taxon>
        <taxon>Prauserella</taxon>
    </lineage>
</organism>
<dbReference type="InterPro" id="IPR005149">
    <property type="entry name" value="Tscrpt_reg_PadR_N"/>
</dbReference>
<accession>A0ABW5WFM1</accession>
<evidence type="ECO:0000313" key="2">
    <source>
        <dbReference type="EMBL" id="MFD2801974.1"/>
    </source>
</evidence>
<dbReference type="Proteomes" id="UP001597478">
    <property type="component" value="Unassembled WGS sequence"/>
</dbReference>
<dbReference type="Gene3D" id="1.10.10.10">
    <property type="entry name" value="Winged helix-like DNA-binding domain superfamily/Winged helix DNA-binding domain"/>
    <property type="match status" value="1"/>
</dbReference>
<dbReference type="InterPro" id="IPR052509">
    <property type="entry name" value="Metal_resp_DNA-bind_regulator"/>
</dbReference>